<dbReference type="OrthoDB" id="3788717at2"/>
<dbReference type="InterPro" id="IPR045384">
    <property type="entry name" value="DUF6527"/>
</dbReference>
<dbReference type="AlphaFoldDB" id="A0A1M5JID2"/>
<evidence type="ECO:0000313" key="2">
    <source>
        <dbReference type="Proteomes" id="UP000184041"/>
    </source>
</evidence>
<dbReference type="EMBL" id="FQUS01000027">
    <property type="protein sequence ID" value="SHG40307.1"/>
    <property type="molecule type" value="Genomic_DNA"/>
</dbReference>
<dbReference type="Pfam" id="PF20137">
    <property type="entry name" value="BubE"/>
    <property type="match status" value="1"/>
</dbReference>
<name>A0A1M5JID2_9BACT</name>
<accession>A0A1M5JID2</accession>
<protein>
    <submittedName>
        <fullName evidence="1">Uncharacterized protein</fullName>
    </submittedName>
</protein>
<reference evidence="1 2" key="1">
    <citation type="submission" date="2016-11" db="EMBL/GenBank/DDBJ databases">
        <authorList>
            <person name="Jaros S."/>
            <person name="Januszkiewicz K."/>
            <person name="Wedrychowicz H."/>
        </authorList>
    </citation>
    <scope>NUCLEOTIDE SEQUENCE [LARGE SCALE GENOMIC DNA]</scope>
    <source>
        <strain evidence="1 2">DSM 21986</strain>
    </source>
</reference>
<gene>
    <name evidence="1" type="ORF">SAMN05443144_12722</name>
</gene>
<evidence type="ECO:0000313" key="1">
    <source>
        <dbReference type="EMBL" id="SHG40307.1"/>
    </source>
</evidence>
<sequence length="140" mass="16413">MKKLNHRFVEYIPKNLEEGVLYISIRFGTAVHKCACGCGNKTVTPLSPTDWELKYNGESISLNPSIGNWSYPCQSHYWIINDEIRWADKWSKEKIQANRAKQQINKKRYFNSSKTSSKESESEDQSLWNKFKSWISNLMK</sequence>
<dbReference type="Proteomes" id="UP000184041">
    <property type="component" value="Unassembled WGS sequence"/>
</dbReference>
<dbReference type="STRING" id="1194090.SAMN05443144_12722"/>
<dbReference type="RefSeq" id="WP_073067848.1">
    <property type="nucleotide sequence ID" value="NZ_FQUS01000027.1"/>
</dbReference>
<proteinExistence type="predicted"/>
<keyword evidence="2" id="KW-1185">Reference proteome</keyword>
<organism evidence="1 2">
    <name type="scientific">Fodinibius roseus</name>
    <dbReference type="NCBI Taxonomy" id="1194090"/>
    <lineage>
        <taxon>Bacteria</taxon>
        <taxon>Pseudomonadati</taxon>
        <taxon>Balneolota</taxon>
        <taxon>Balneolia</taxon>
        <taxon>Balneolales</taxon>
        <taxon>Balneolaceae</taxon>
        <taxon>Fodinibius</taxon>
    </lineage>
</organism>